<protein>
    <recommendedName>
        <fullName evidence="4">DUF2092 domain-containing protein</fullName>
    </recommendedName>
</protein>
<dbReference type="Gene3D" id="2.50.20.10">
    <property type="entry name" value="Lipoprotein localisation LolA/LolB/LppX"/>
    <property type="match status" value="1"/>
</dbReference>
<dbReference type="Proteomes" id="UP000429644">
    <property type="component" value="Unassembled WGS sequence"/>
</dbReference>
<gene>
    <name evidence="2" type="ORF">GB882_15380</name>
</gene>
<reference evidence="2 3" key="1">
    <citation type="submission" date="2019-10" db="EMBL/GenBank/DDBJ databases">
        <title>Georgenia wutianyii sp. nov. and Georgenia yuyongxinii sp. nov. isolated from plateau pika (Ochotona curzoniae) in the Qinghai-Tibet plateau of China.</title>
        <authorList>
            <person name="Tian Z."/>
        </authorList>
    </citation>
    <scope>NUCLEOTIDE SEQUENCE [LARGE SCALE GENOMIC DNA]</scope>
    <source>
        <strain evidence="2 3">JCM 15130</strain>
    </source>
</reference>
<dbReference type="SUPFAM" id="SSF89392">
    <property type="entry name" value="Prokaryotic lipoproteins and lipoprotein localization factors"/>
    <property type="match status" value="1"/>
</dbReference>
<feature type="compositionally biased region" description="Gly residues" evidence="1">
    <location>
        <begin position="187"/>
        <end position="196"/>
    </location>
</feature>
<dbReference type="PANTHER" id="PTHR37507:SF2">
    <property type="entry name" value="SPORULATION PROTEIN YDCC"/>
    <property type="match status" value="1"/>
</dbReference>
<dbReference type="AlphaFoldDB" id="A0A7J9UZK1"/>
<sequence>MLTGSHTGRVYVGGPDTARLQVMDALAERDVVRHGTDVWLYDSRENAATHLTLPAENGTAGPHEGGTGAAGTASPDQLADRIVREVGPTTTLAVGKDVEVAGRPAYQLVLTPKTADTLVGSVEIAVDGATGLPLRLAVLARDHAKPAFEAAFTALDLGAPDAARFAFTPPPGAKVTEKAVPQHDGAAGTGTPGGGPQARPQASGPEPTIVGSGWDAVAVLPAGTVDPAAVPMLQQASQPVAGGRVVSSRLVTAMLADDGRVLVGAVPLERLQAAAGK</sequence>
<dbReference type="OrthoDB" id="4822274at2"/>
<dbReference type="EMBL" id="WHPD01003319">
    <property type="protein sequence ID" value="MPV90056.1"/>
    <property type="molecule type" value="Genomic_DNA"/>
</dbReference>
<feature type="region of interest" description="Disordered" evidence="1">
    <location>
        <begin position="174"/>
        <end position="210"/>
    </location>
</feature>
<proteinExistence type="predicted"/>
<evidence type="ECO:0000256" key="1">
    <source>
        <dbReference type="SAM" id="MobiDB-lite"/>
    </source>
</evidence>
<comment type="caution">
    <text evidence="2">The sequence shown here is derived from an EMBL/GenBank/DDBJ whole genome shotgun (WGS) entry which is preliminary data.</text>
</comment>
<keyword evidence="3" id="KW-1185">Reference proteome</keyword>
<dbReference type="PANTHER" id="PTHR37507">
    <property type="entry name" value="SPORULATION PROTEIN YDCC"/>
    <property type="match status" value="1"/>
</dbReference>
<accession>A0A7J9UZK1</accession>
<dbReference type="InterPro" id="IPR029046">
    <property type="entry name" value="LolA/LolB/LppX"/>
</dbReference>
<organism evidence="2 3">
    <name type="scientific">Georgenia ruanii</name>
    <dbReference type="NCBI Taxonomy" id="348442"/>
    <lineage>
        <taxon>Bacteria</taxon>
        <taxon>Bacillati</taxon>
        <taxon>Actinomycetota</taxon>
        <taxon>Actinomycetes</taxon>
        <taxon>Micrococcales</taxon>
        <taxon>Bogoriellaceae</taxon>
        <taxon>Georgenia</taxon>
    </lineage>
</organism>
<evidence type="ECO:0000313" key="3">
    <source>
        <dbReference type="Proteomes" id="UP000429644"/>
    </source>
</evidence>
<dbReference type="InterPro" id="IPR052944">
    <property type="entry name" value="Sporulation_related"/>
</dbReference>
<feature type="region of interest" description="Disordered" evidence="1">
    <location>
        <begin position="54"/>
        <end position="74"/>
    </location>
</feature>
<evidence type="ECO:0008006" key="4">
    <source>
        <dbReference type="Google" id="ProtNLM"/>
    </source>
</evidence>
<evidence type="ECO:0000313" key="2">
    <source>
        <dbReference type="EMBL" id="MPV90056.1"/>
    </source>
</evidence>
<name>A0A7J9UZK1_9MICO</name>